<keyword evidence="3" id="KW-1185">Reference proteome</keyword>
<proteinExistence type="predicted"/>
<reference evidence="2" key="1">
    <citation type="submission" date="2022-04" db="EMBL/GenBank/DDBJ databases">
        <title>A functionally conserved STORR gene fusion in Papaver species that diverged 16.8 million years ago.</title>
        <authorList>
            <person name="Catania T."/>
        </authorList>
    </citation>
    <scope>NUCLEOTIDE SEQUENCE</scope>
    <source>
        <strain evidence="2">S-188037</strain>
    </source>
</reference>
<feature type="transmembrane region" description="Helical" evidence="1">
    <location>
        <begin position="20"/>
        <end position="43"/>
    </location>
</feature>
<dbReference type="Proteomes" id="UP001202328">
    <property type="component" value="Unassembled WGS sequence"/>
</dbReference>
<feature type="non-terminal residue" evidence="2">
    <location>
        <position position="1"/>
    </location>
</feature>
<evidence type="ECO:0000256" key="1">
    <source>
        <dbReference type="SAM" id="Phobius"/>
    </source>
</evidence>
<name>A0AAD4XAC9_9MAGN</name>
<organism evidence="2 3">
    <name type="scientific">Papaver atlanticum</name>
    <dbReference type="NCBI Taxonomy" id="357466"/>
    <lineage>
        <taxon>Eukaryota</taxon>
        <taxon>Viridiplantae</taxon>
        <taxon>Streptophyta</taxon>
        <taxon>Embryophyta</taxon>
        <taxon>Tracheophyta</taxon>
        <taxon>Spermatophyta</taxon>
        <taxon>Magnoliopsida</taxon>
        <taxon>Ranunculales</taxon>
        <taxon>Papaveraceae</taxon>
        <taxon>Papaveroideae</taxon>
        <taxon>Papaver</taxon>
    </lineage>
</organism>
<sequence>PNTYGFASVTTSFTQPSSLISLALLIQFFLFHNSIAVNGTVLMNEKLLVTQLKYCH</sequence>
<gene>
    <name evidence="2" type="ORF">MKW98_015048</name>
</gene>
<evidence type="ECO:0000313" key="2">
    <source>
        <dbReference type="EMBL" id="KAI3871148.1"/>
    </source>
</evidence>
<dbReference type="EMBL" id="JAJJMB010013076">
    <property type="protein sequence ID" value="KAI3871148.1"/>
    <property type="molecule type" value="Genomic_DNA"/>
</dbReference>
<comment type="caution">
    <text evidence="2">The sequence shown here is derived from an EMBL/GenBank/DDBJ whole genome shotgun (WGS) entry which is preliminary data.</text>
</comment>
<dbReference type="AlphaFoldDB" id="A0AAD4XAC9"/>
<evidence type="ECO:0000313" key="3">
    <source>
        <dbReference type="Proteomes" id="UP001202328"/>
    </source>
</evidence>
<keyword evidence="1" id="KW-0472">Membrane</keyword>
<protein>
    <submittedName>
        <fullName evidence="2">Uncharacterized protein</fullName>
    </submittedName>
</protein>
<keyword evidence="1" id="KW-0812">Transmembrane</keyword>
<keyword evidence="1" id="KW-1133">Transmembrane helix</keyword>
<accession>A0AAD4XAC9</accession>